<dbReference type="PANTHER" id="PTHR12942:SF2">
    <property type="entry name" value="PRE-MRNA-SPLICING FACTOR SLU7"/>
    <property type="match status" value="1"/>
</dbReference>
<feature type="compositionally biased region" description="Basic residues" evidence="9">
    <location>
        <begin position="243"/>
        <end position="264"/>
    </location>
</feature>
<keyword evidence="12" id="KW-1185">Reference proteome</keyword>
<dbReference type="GO" id="GO:0005681">
    <property type="term" value="C:spliceosomal complex"/>
    <property type="evidence" value="ECO:0007669"/>
    <property type="project" value="UniProtKB-UniRule"/>
</dbReference>
<dbReference type="InterPro" id="IPR039974">
    <property type="entry name" value="Splicing_factor_SLU7"/>
</dbReference>
<evidence type="ECO:0000313" key="13">
    <source>
        <dbReference type="WBParaSite" id="TCLT_0000062601-mRNA-1"/>
    </source>
</evidence>
<evidence type="ECO:0000256" key="2">
    <source>
        <dbReference type="ARBA" id="ARBA00007203"/>
    </source>
</evidence>
<comment type="subunit">
    <text evidence="8">Associated with the spliceosome.</text>
</comment>
<sequence length="360" mass="41686">NIPGKEKEAVKFAGENFVRYTGEVVQANEAQVFAWQARCKGIDVHALAEPTKLEAMKKEYEQQKVGAKDEQKSKLLEKYGGEEHLCAPPKELLLAQTENYVEYNRKGKVIKGEERSVIRSRYEEDKYINNHTTVWGSYWDSGQWGYACCHSFLRNSYCIGEAGKAKKSVITEIDTVPRSTSTDLCVKQDNNEIKTEDDLKESNSSSDDESSLSSSDSEVDPDIQLQMERERQCELQRVERDERRRKKRKEKRKRQKERRDKKKNLLNSSKNGNNDDISDNVEDEPKKELEKAIKKVNKDWEDAEESIQLGDRKRRYNSSYSINAPTEAEMEAYKLTAIHANDPMAAFMLEKRQKKHVKKD</sequence>
<dbReference type="PANTHER" id="PTHR12942">
    <property type="entry name" value="STEP II SPLICING FACTOR SLU7"/>
    <property type="match status" value="1"/>
</dbReference>
<keyword evidence="4 8" id="KW-0507">mRNA processing</keyword>
<evidence type="ECO:0000256" key="8">
    <source>
        <dbReference type="RuleBase" id="RU367071"/>
    </source>
</evidence>
<dbReference type="Proteomes" id="UP000276776">
    <property type="component" value="Unassembled WGS sequence"/>
</dbReference>
<accession>A0A0N5CKM1</accession>
<dbReference type="Pfam" id="PF11708">
    <property type="entry name" value="Slu7"/>
    <property type="match status" value="1"/>
</dbReference>
<feature type="domain" description="Pre-mRNA-splicing factor SLU7" evidence="10">
    <location>
        <begin position="6"/>
        <end position="137"/>
    </location>
</feature>
<evidence type="ECO:0000256" key="4">
    <source>
        <dbReference type="ARBA" id="ARBA00022664"/>
    </source>
</evidence>
<dbReference type="OrthoDB" id="249612at2759"/>
<evidence type="ECO:0000256" key="6">
    <source>
        <dbReference type="ARBA" id="ARBA00023187"/>
    </source>
</evidence>
<dbReference type="STRING" id="103827.A0A0N5CKM1"/>
<evidence type="ECO:0000256" key="3">
    <source>
        <dbReference type="ARBA" id="ARBA00021377"/>
    </source>
</evidence>
<feature type="compositionally biased region" description="Low complexity" evidence="9">
    <location>
        <begin position="265"/>
        <end position="274"/>
    </location>
</feature>
<reference evidence="13" key="1">
    <citation type="submission" date="2017-02" db="UniProtKB">
        <authorList>
            <consortium name="WormBaseParasite"/>
        </authorList>
    </citation>
    <scope>IDENTIFICATION</scope>
</reference>
<evidence type="ECO:0000313" key="11">
    <source>
        <dbReference type="EMBL" id="VDM95666.1"/>
    </source>
</evidence>
<comment type="subcellular location">
    <subcellularLocation>
        <location evidence="1 8">Nucleus</location>
    </subcellularLocation>
</comment>
<gene>
    <name evidence="11" type="ORF">TCLT_LOCUS627</name>
</gene>
<evidence type="ECO:0000256" key="5">
    <source>
        <dbReference type="ARBA" id="ARBA00022728"/>
    </source>
</evidence>
<dbReference type="WBParaSite" id="TCLT_0000062601-mRNA-1">
    <property type="protein sequence ID" value="TCLT_0000062601-mRNA-1"/>
    <property type="gene ID" value="TCLT_0000062601"/>
</dbReference>
<feature type="compositionally biased region" description="Basic and acidic residues" evidence="9">
    <location>
        <begin position="189"/>
        <end position="201"/>
    </location>
</feature>
<evidence type="ECO:0000256" key="1">
    <source>
        <dbReference type="ARBA" id="ARBA00004123"/>
    </source>
</evidence>
<comment type="function">
    <text evidence="8">Involved in pre-mRNA splicing.</text>
</comment>
<feature type="compositionally biased region" description="Basic and acidic residues" evidence="9">
    <location>
        <begin position="227"/>
        <end position="242"/>
    </location>
</feature>
<dbReference type="InterPro" id="IPR021715">
    <property type="entry name" value="Slu7_dom"/>
</dbReference>
<keyword evidence="7 8" id="KW-0539">Nucleus</keyword>
<evidence type="ECO:0000313" key="12">
    <source>
        <dbReference type="Proteomes" id="UP000276776"/>
    </source>
</evidence>
<name>A0A0N5CKM1_THECL</name>
<keyword evidence="5 8" id="KW-0747">Spliceosome</keyword>
<dbReference type="EMBL" id="UYYF01000051">
    <property type="protein sequence ID" value="VDM95666.1"/>
    <property type="molecule type" value="Genomic_DNA"/>
</dbReference>
<evidence type="ECO:0000256" key="7">
    <source>
        <dbReference type="ARBA" id="ARBA00023242"/>
    </source>
</evidence>
<comment type="similarity">
    <text evidence="2 8">Belongs to the SLU7 family.</text>
</comment>
<keyword evidence="6 8" id="KW-0508">mRNA splicing</keyword>
<feature type="region of interest" description="Disordered" evidence="9">
    <location>
        <begin position="183"/>
        <end position="289"/>
    </location>
</feature>
<dbReference type="GO" id="GO:0000398">
    <property type="term" value="P:mRNA splicing, via spliceosome"/>
    <property type="evidence" value="ECO:0007669"/>
    <property type="project" value="UniProtKB-UniRule"/>
</dbReference>
<proteinExistence type="inferred from homology"/>
<evidence type="ECO:0000256" key="9">
    <source>
        <dbReference type="SAM" id="MobiDB-lite"/>
    </source>
</evidence>
<dbReference type="AlphaFoldDB" id="A0A0N5CKM1"/>
<organism evidence="13">
    <name type="scientific">Thelazia callipaeda</name>
    <name type="common">Oriental eyeworm</name>
    <name type="synonym">Parasitic nematode</name>
    <dbReference type="NCBI Taxonomy" id="103827"/>
    <lineage>
        <taxon>Eukaryota</taxon>
        <taxon>Metazoa</taxon>
        <taxon>Ecdysozoa</taxon>
        <taxon>Nematoda</taxon>
        <taxon>Chromadorea</taxon>
        <taxon>Rhabditida</taxon>
        <taxon>Spirurina</taxon>
        <taxon>Spiruromorpha</taxon>
        <taxon>Thelazioidea</taxon>
        <taxon>Thelaziidae</taxon>
        <taxon>Thelazia</taxon>
    </lineage>
</organism>
<protein>
    <recommendedName>
        <fullName evidence="3 8">Pre-mRNA-splicing factor SLU7</fullName>
    </recommendedName>
</protein>
<evidence type="ECO:0000259" key="10">
    <source>
        <dbReference type="Pfam" id="PF11708"/>
    </source>
</evidence>
<reference evidence="11 12" key="2">
    <citation type="submission" date="2018-11" db="EMBL/GenBank/DDBJ databases">
        <authorList>
            <consortium name="Pathogen Informatics"/>
        </authorList>
    </citation>
    <scope>NUCLEOTIDE SEQUENCE [LARGE SCALE GENOMIC DNA]</scope>
</reference>
<dbReference type="OMA" id="GVGDIWG"/>
<dbReference type="GO" id="GO:0030628">
    <property type="term" value="F:pre-mRNA 3'-splice site binding"/>
    <property type="evidence" value="ECO:0007669"/>
    <property type="project" value="UniProtKB-UniRule"/>
</dbReference>